<comment type="caution">
    <text evidence="2">The sequence shown here is derived from an EMBL/GenBank/DDBJ whole genome shotgun (WGS) entry which is preliminary data.</text>
</comment>
<feature type="chain" id="PRO_5037241336" evidence="1">
    <location>
        <begin position="25"/>
        <end position="164"/>
    </location>
</feature>
<evidence type="ECO:0000256" key="1">
    <source>
        <dbReference type="SAM" id="SignalP"/>
    </source>
</evidence>
<organism evidence="2 3">
    <name type="scientific">Filimonas zeae</name>
    <dbReference type="NCBI Taxonomy" id="1737353"/>
    <lineage>
        <taxon>Bacteria</taxon>
        <taxon>Pseudomonadati</taxon>
        <taxon>Bacteroidota</taxon>
        <taxon>Chitinophagia</taxon>
        <taxon>Chitinophagales</taxon>
        <taxon>Chitinophagaceae</taxon>
        <taxon>Filimonas</taxon>
    </lineage>
</organism>
<gene>
    <name evidence="2" type="ORF">GCM10011379_09360</name>
</gene>
<dbReference type="EMBL" id="BMIB01000001">
    <property type="protein sequence ID" value="GGH60938.1"/>
    <property type="molecule type" value="Genomic_DNA"/>
</dbReference>
<sequence>MTMKNGLLYIALLAGGFAACNGNADNRVLNDSASTSRTDTANDSMSVCFQRYAGPLRQDTFTVHLVIREGRVNGELVEMPFEKDARRGTLAGTMKDSIITATWSYMQEGQQDTLPVVFKIKDGNLLQQPYVYDGKTGRETLKDTSAFSQEFVPFDCRKIPKQKS</sequence>
<accession>A0A917IQX9</accession>
<keyword evidence="3" id="KW-1185">Reference proteome</keyword>
<feature type="signal peptide" evidence="1">
    <location>
        <begin position="1"/>
        <end position="24"/>
    </location>
</feature>
<dbReference type="AlphaFoldDB" id="A0A917IQX9"/>
<dbReference type="Proteomes" id="UP000627292">
    <property type="component" value="Unassembled WGS sequence"/>
</dbReference>
<evidence type="ECO:0000313" key="3">
    <source>
        <dbReference type="Proteomes" id="UP000627292"/>
    </source>
</evidence>
<evidence type="ECO:0000313" key="2">
    <source>
        <dbReference type="EMBL" id="GGH60938.1"/>
    </source>
</evidence>
<reference evidence="2" key="2">
    <citation type="submission" date="2020-09" db="EMBL/GenBank/DDBJ databases">
        <authorList>
            <person name="Sun Q."/>
            <person name="Zhou Y."/>
        </authorList>
    </citation>
    <scope>NUCLEOTIDE SEQUENCE</scope>
    <source>
        <strain evidence="2">CGMCC 1.15290</strain>
    </source>
</reference>
<proteinExistence type="predicted"/>
<protein>
    <submittedName>
        <fullName evidence="2">Uncharacterized protein</fullName>
    </submittedName>
</protein>
<keyword evidence="1" id="KW-0732">Signal</keyword>
<name>A0A917IQX9_9BACT</name>
<reference evidence="2" key="1">
    <citation type="journal article" date="2014" name="Int. J. Syst. Evol. Microbiol.">
        <title>Complete genome sequence of Corynebacterium casei LMG S-19264T (=DSM 44701T), isolated from a smear-ripened cheese.</title>
        <authorList>
            <consortium name="US DOE Joint Genome Institute (JGI-PGF)"/>
            <person name="Walter F."/>
            <person name="Albersmeier A."/>
            <person name="Kalinowski J."/>
            <person name="Ruckert C."/>
        </authorList>
    </citation>
    <scope>NUCLEOTIDE SEQUENCE</scope>
    <source>
        <strain evidence="2">CGMCC 1.15290</strain>
    </source>
</reference>
<dbReference type="PROSITE" id="PS51257">
    <property type="entry name" value="PROKAR_LIPOPROTEIN"/>
    <property type="match status" value="1"/>
</dbReference>